<sequence>MLKRFDSMVRSGPLLEERMFSLLQNAYSISEGSFEHYWKKLSDIISPNNVPIYSIHLVWMLFDVKSTQYRCLAENNQGLHFTKNITLTFKLMEEE</sequence>
<protein>
    <submittedName>
        <fullName evidence="1">Uncharacterized protein</fullName>
    </submittedName>
</protein>
<gene>
    <name evidence="1" type="ORF">Ciccas_005701</name>
</gene>
<organism evidence="1 2">
    <name type="scientific">Cichlidogyrus casuarinus</name>
    <dbReference type="NCBI Taxonomy" id="1844966"/>
    <lineage>
        <taxon>Eukaryota</taxon>
        <taxon>Metazoa</taxon>
        <taxon>Spiralia</taxon>
        <taxon>Lophotrochozoa</taxon>
        <taxon>Platyhelminthes</taxon>
        <taxon>Monogenea</taxon>
        <taxon>Monopisthocotylea</taxon>
        <taxon>Dactylogyridea</taxon>
        <taxon>Ancyrocephalidae</taxon>
        <taxon>Cichlidogyrus</taxon>
    </lineage>
</organism>
<proteinExistence type="predicted"/>
<reference evidence="1 2" key="1">
    <citation type="submission" date="2024-11" db="EMBL/GenBank/DDBJ databases">
        <title>Adaptive evolution of stress response genes in parasites aligns with host niche diversity.</title>
        <authorList>
            <person name="Hahn C."/>
            <person name="Resl P."/>
        </authorList>
    </citation>
    <scope>NUCLEOTIDE SEQUENCE [LARGE SCALE GENOMIC DNA]</scope>
    <source>
        <strain evidence="1">EGGRZ-B1_66</strain>
        <tissue evidence="1">Body</tissue>
    </source>
</reference>
<accession>A0ABD2Q7X1</accession>
<feature type="non-terminal residue" evidence="1">
    <location>
        <position position="95"/>
    </location>
</feature>
<comment type="caution">
    <text evidence="1">The sequence shown here is derived from an EMBL/GenBank/DDBJ whole genome shotgun (WGS) entry which is preliminary data.</text>
</comment>
<evidence type="ECO:0000313" key="2">
    <source>
        <dbReference type="Proteomes" id="UP001626550"/>
    </source>
</evidence>
<dbReference type="Proteomes" id="UP001626550">
    <property type="component" value="Unassembled WGS sequence"/>
</dbReference>
<dbReference type="EMBL" id="JBJKFK010000694">
    <property type="protein sequence ID" value="KAL3315662.1"/>
    <property type="molecule type" value="Genomic_DNA"/>
</dbReference>
<name>A0ABD2Q7X1_9PLAT</name>
<evidence type="ECO:0000313" key="1">
    <source>
        <dbReference type="EMBL" id="KAL3315662.1"/>
    </source>
</evidence>
<dbReference type="AlphaFoldDB" id="A0ABD2Q7X1"/>
<keyword evidence="2" id="KW-1185">Reference proteome</keyword>